<evidence type="ECO:0000313" key="2">
    <source>
        <dbReference type="Proteomes" id="UP000298458"/>
    </source>
</evidence>
<dbReference type="RefSeq" id="WP_135767858.1">
    <property type="nucleotide sequence ID" value="NZ_RQET01000004.1"/>
</dbReference>
<dbReference type="AlphaFoldDB" id="A0A4R9GI99"/>
<evidence type="ECO:0000313" key="1">
    <source>
        <dbReference type="EMBL" id="TGK12460.1"/>
    </source>
</evidence>
<accession>A0A4R9GI99</accession>
<dbReference type="OrthoDB" id="338790at2"/>
<name>A0A4R9GI99_9LEPT</name>
<gene>
    <name evidence="1" type="ORF">EHO60_09485</name>
</gene>
<dbReference type="EMBL" id="RQET01000004">
    <property type="protein sequence ID" value="TGK12460.1"/>
    <property type="molecule type" value="Genomic_DNA"/>
</dbReference>
<comment type="caution">
    <text evidence="1">The sequence shown here is derived from an EMBL/GenBank/DDBJ whole genome shotgun (WGS) entry which is preliminary data.</text>
</comment>
<protein>
    <submittedName>
        <fullName evidence="1">Uncharacterized protein</fullName>
    </submittedName>
</protein>
<dbReference type="Proteomes" id="UP000298458">
    <property type="component" value="Unassembled WGS sequence"/>
</dbReference>
<sequence>MLPSRTHFPKLFFLLFLLTDCTTVGFHRESVRNSLEYGKTQTLKVCVWKDENVSTERISSLMDSWNDELALYRLRAETVRITEWKRRGWTGIAILEDLVHAPLPEGCDRILAFAGAKSTDYFYQIAQIVLAFFFIPLPEVLGAVDRNTGSRGYVLAHWFSLNQLFWSTPSATLVHEGYHLLGCGHSLFLSECYTKIREIKEAGLTESARNDLFFPAKNPRGGYFLQRKDLNSFFLGE</sequence>
<organism evidence="1 2">
    <name type="scientific">Leptospira fletcheri</name>
    <dbReference type="NCBI Taxonomy" id="2484981"/>
    <lineage>
        <taxon>Bacteria</taxon>
        <taxon>Pseudomonadati</taxon>
        <taxon>Spirochaetota</taxon>
        <taxon>Spirochaetia</taxon>
        <taxon>Leptospirales</taxon>
        <taxon>Leptospiraceae</taxon>
        <taxon>Leptospira</taxon>
    </lineage>
</organism>
<reference evidence="1" key="1">
    <citation type="journal article" date="2019" name="PLoS Negl. Trop. Dis.">
        <title>Revisiting the worldwide diversity of Leptospira species in the environment.</title>
        <authorList>
            <person name="Vincent A.T."/>
            <person name="Schiettekatte O."/>
            <person name="Bourhy P."/>
            <person name="Veyrier F.J."/>
            <person name="Picardeau M."/>
        </authorList>
    </citation>
    <scope>NUCLEOTIDE SEQUENCE [LARGE SCALE GENOMIC DNA]</scope>
    <source>
        <strain evidence="1">SSW15</strain>
    </source>
</reference>
<proteinExistence type="predicted"/>
<keyword evidence="2" id="KW-1185">Reference proteome</keyword>